<proteinExistence type="predicted"/>
<keyword evidence="1" id="KW-0472">Membrane</keyword>
<keyword evidence="1" id="KW-0812">Transmembrane</keyword>
<reference evidence="2 3" key="1">
    <citation type="submission" date="2014-04" db="EMBL/GenBank/DDBJ databases">
        <title>The Genome Sequence of Thermoanaerobaculum aquaticum MP-01, The First Cultivated Group 23 Acidobacterium.</title>
        <authorList>
            <person name="Stamps B.W."/>
            <person name="Losey N.A."/>
            <person name="Lawson P.A."/>
            <person name="Stevenson B.S."/>
        </authorList>
    </citation>
    <scope>NUCLEOTIDE SEQUENCE [LARGE SCALE GENOMIC DNA]</scope>
    <source>
        <strain evidence="2 3">MP-01</strain>
    </source>
</reference>
<name>A0A062XQ81_9BACT</name>
<organism evidence="2 3">
    <name type="scientific">Thermoanaerobaculum aquaticum</name>
    <dbReference type="NCBI Taxonomy" id="1312852"/>
    <lineage>
        <taxon>Bacteria</taxon>
        <taxon>Pseudomonadati</taxon>
        <taxon>Acidobacteriota</taxon>
        <taxon>Thermoanaerobaculia</taxon>
        <taxon>Thermoanaerobaculales</taxon>
        <taxon>Thermoanaerobaculaceae</taxon>
        <taxon>Thermoanaerobaculum</taxon>
    </lineage>
</organism>
<keyword evidence="1" id="KW-1133">Transmembrane helix</keyword>
<gene>
    <name evidence="2" type="ORF">EG19_08785</name>
</gene>
<sequence>MNAYIPILLFVLVAVSFPIITLLIARALRAGKLPASCELLARTLREEQLWLSCPEYKGTITHESGR</sequence>
<evidence type="ECO:0000256" key="1">
    <source>
        <dbReference type="SAM" id="Phobius"/>
    </source>
</evidence>
<evidence type="ECO:0000313" key="3">
    <source>
        <dbReference type="Proteomes" id="UP000027284"/>
    </source>
</evidence>
<accession>A0A062XQ81</accession>
<dbReference type="RefSeq" id="WP_038050486.1">
    <property type="nucleotide sequence ID" value="NZ_JMFG01000038.1"/>
</dbReference>
<keyword evidence="3" id="KW-1185">Reference proteome</keyword>
<dbReference type="Proteomes" id="UP000027284">
    <property type="component" value="Unassembled WGS sequence"/>
</dbReference>
<feature type="transmembrane region" description="Helical" evidence="1">
    <location>
        <begin position="6"/>
        <end position="25"/>
    </location>
</feature>
<dbReference type="AlphaFoldDB" id="A0A062XQ81"/>
<evidence type="ECO:0000313" key="2">
    <source>
        <dbReference type="EMBL" id="KDA52923.1"/>
    </source>
</evidence>
<comment type="caution">
    <text evidence="2">The sequence shown here is derived from an EMBL/GenBank/DDBJ whole genome shotgun (WGS) entry which is preliminary data.</text>
</comment>
<protein>
    <submittedName>
        <fullName evidence="2">Uncharacterized protein</fullName>
    </submittedName>
</protein>
<dbReference type="EMBL" id="JMFG01000038">
    <property type="protein sequence ID" value="KDA52923.1"/>
    <property type="molecule type" value="Genomic_DNA"/>
</dbReference>